<dbReference type="CDD" id="cd01483">
    <property type="entry name" value="E1_enzyme_family"/>
    <property type="match status" value="1"/>
</dbReference>
<dbReference type="PANTHER" id="PTHR43267:SF1">
    <property type="entry name" value="TRNA THREONYLCARBAMOYLADENOSINE DEHYDRATASE"/>
    <property type="match status" value="1"/>
</dbReference>
<evidence type="ECO:0000259" key="2">
    <source>
        <dbReference type="Pfam" id="PF20590"/>
    </source>
</evidence>
<dbReference type="RefSeq" id="WP_175164845.1">
    <property type="nucleotide sequence ID" value="NZ_CADIKI010000020.1"/>
</dbReference>
<dbReference type="InterPro" id="IPR035985">
    <property type="entry name" value="Ubiquitin-activating_enz"/>
</dbReference>
<name>A0A6J5GRT0_9BURK</name>
<proteinExistence type="predicted"/>
<dbReference type="NCBIfam" id="NF004804">
    <property type="entry name" value="PRK06153.1-3"/>
    <property type="match status" value="1"/>
</dbReference>
<dbReference type="GO" id="GO:0008641">
    <property type="term" value="F:ubiquitin-like modifier activating enzyme activity"/>
    <property type="evidence" value="ECO:0007669"/>
    <property type="project" value="InterPro"/>
</dbReference>
<protein>
    <submittedName>
        <fullName evidence="3">Uncharacterized protein</fullName>
    </submittedName>
</protein>
<dbReference type="Gene3D" id="3.40.50.720">
    <property type="entry name" value="NAD(P)-binding Rossmann-like Domain"/>
    <property type="match status" value="1"/>
</dbReference>
<dbReference type="GO" id="GO:0061504">
    <property type="term" value="P:cyclic threonylcarbamoyladenosine biosynthetic process"/>
    <property type="evidence" value="ECO:0007669"/>
    <property type="project" value="TreeGrafter"/>
</dbReference>
<dbReference type="InterPro" id="IPR000594">
    <property type="entry name" value="ThiF_NAD_FAD-bd"/>
</dbReference>
<dbReference type="InterPro" id="IPR045886">
    <property type="entry name" value="ThiF/MoeB/HesA"/>
</dbReference>
<feature type="domain" description="DUF6791" evidence="2">
    <location>
        <begin position="13"/>
        <end position="162"/>
    </location>
</feature>
<dbReference type="Pfam" id="PF20590">
    <property type="entry name" value="DUF6791"/>
    <property type="match status" value="1"/>
</dbReference>
<dbReference type="InterPro" id="IPR046741">
    <property type="entry name" value="DUF6791"/>
</dbReference>
<dbReference type="SUPFAM" id="SSF69572">
    <property type="entry name" value="Activating enzymes of the ubiquitin-like proteins"/>
    <property type="match status" value="1"/>
</dbReference>
<dbReference type="GO" id="GO:0061503">
    <property type="term" value="F:tRNA threonylcarbamoyladenosine dehydratase"/>
    <property type="evidence" value="ECO:0007669"/>
    <property type="project" value="TreeGrafter"/>
</dbReference>
<reference evidence="3 4" key="1">
    <citation type="submission" date="2020-04" db="EMBL/GenBank/DDBJ databases">
        <authorList>
            <person name="De Canck E."/>
        </authorList>
    </citation>
    <scope>NUCLEOTIDE SEQUENCE [LARGE SCALE GENOMIC DNA]</scope>
    <source>
        <strain evidence="3 4">LMG 27177</strain>
    </source>
</reference>
<keyword evidence="4" id="KW-1185">Reference proteome</keyword>
<evidence type="ECO:0000313" key="4">
    <source>
        <dbReference type="Proteomes" id="UP000494252"/>
    </source>
</evidence>
<evidence type="ECO:0000259" key="1">
    <source>
        <dbReference type="Pfam" id="PF00899"/>
    </source>
</evidence>
<dbReference type="EMBL" id="CADIKI010000020">
    <property type="protein sequence ID" value="CAB3804525.1"/>
    <property type="molecule type" value="Genomic_DNA"/>
</dbReference>
<dbReference type="Pfam" id="PF00899">
    <property type="entry name" value="ThiF"/>
    <property type="match status" value="1"/>
</dbReference>
<gene>
    <name evidence="3" type="ORF">LMG27177_05664</name>
</gene>
<dbReference type="AlphaFoldDB" id="A0A6J5GRT0"/>
<accession>A0A6J5GRT0</accession>
<dbReference type="PANTHER" id="PTHR43267">
    <property type="entry name" value="TRNA THREONYLCARBAMOYLADENOSINE DEHYDRATASE"/>
    <property type="match status" value="1"/>
</dbReference>
<sequence>MSAKPAVLESALAPFVAAGLRVSVQGSYLLLHDVPVVDHQRQLRLGTLIATLVYTDSQVTPPATHQVWFDGPFPSFANGAPLEQLRHSEVAGGLVAPEVPAIYFFSNKNEGWTGYATHFDQLMHYWRIITDQARVIDPQCTQPLAAGSVQVEARKDPFRYPDASSTRGRFEMVSQKLAKLRIAIVGMGGTGSYVLDQVAKTPVNEIHLFDGDVFEVHNAFRAPSAACEADFGKMKVAHFRDMYDAMHTGIVAHPAYITEANVGLLAQFDFVFVCIDKGPARKLVCAHLIDCGVTFIDCGMDMSLSKKEQIYGTCRVTMASPTMRKHFFERAPTMEDAGDALYDQNIQIADANALNAILAVMRWKQHFGFYAMNWDWHQLEFVTNTMALARSEKSEDQNATPPDHA</sequence>
<feature type="domain" description="THIF-type NAD/FAD binding fold" evidence="1">
    <location>
        <begin position="174"/>
        <end position="300"/>
    </location>
</feature>
<organism evidence="3 4">
    <name type="scientific">Paraburkholderia fynbosensis</name>
    <dbReference type="NCBI Taxonomy" id="1200993"/>
    <lineage>
        <taxon>Bacteria</taxon>
        <taxon>Pseudomonadati</taxon>
        <taxon>Pseudomonadota</taxon>
        <taxon>Betaproteobacteria</taxon>
        <taxon>Burkholderiales</taxon>
        <taxon>Burkholderiaceae</taxon>
        <taxon>Paraburkholderia</taxon>
    </lineage>
</organism>
<dbReference type="Proteomes" id="UP000494252">
    <property type="component" value="Unassembled WGS sequence"/>
</dbReference>
<evidence type="ECO:0000313" key="3">
    <source>
        <dbReference type="EMBL" id="CAB3804525.1"/>
    </source>
</evidence>